<comment type="caution">
    <text evidence="1">The sequence shown here is derived from an EMBL/GenBank/DDBJ whole genome shotgun (WGS) entry which is preliminary data.</text>
</comment>
<reference evidence="1" key="1">
    <citation type="submission" date="2020-06" db="EMBL/GenBank/DDBJ databases">
        <authorList>
            <person name="Li T."/>
            <person name="Hu X."/>
            <person name="Zhang T."/>
            <person name="Song X."/>
            <person name="Zhang H."/>
            <person name="Dai N."/>
            <person name="Sheng W."/>
            <person name="Hou X."/>
            <person name="Wei L."/>
        </authorList>
    </citation>
    <scope>NUCLEOTIDE SEQUENCE</scope>
    <source>
        <strain evidence="1">G02</strain>
        <tissue evidence="1">Leaf</tissue>
    </source>
</reference>
<evidence type="ECO:0000313" key="1">
    <source>
        <dbReference type="EMBL" id="KAL0303535.1"/>
    </source>
</evidence>
<gene>
    <name evidence="1" type="ORF">Sradi_6221600</name>
</gene>
<name>A0AAW2KCS1_SESRA</name>
<dbReference type="EMBL" id="JACGWJ010000029">
    <property type="protein sequence ID" value="KAL0303535.1"/>
    <property type="molecule type" value="Genomic_DNA"/>
</dbReference>
<protein>
    <submittedName>
        <fullName evidence="1">Uncharacterized protein</fullName>
    </submittedName>
</protein>
<dbReference type="AlphaFoldDB" id="A0AAW2KCS1"/>
<sequence length="78" mass="8530">MGTFLRVPTDGANDPGLQVVSYLANDPRSQVFSYLAVIRGCRSSTTSHPRKGLGPDKREQIVRLAGRSPTKTLRCLSQ</sequence>
<accession>A0AAW2KCS1</accession>
<proteinExistence type="predicted"/>
<reference evidence="1" key="2">
    <citation type="journal article" date="2024" name="Plant">
        <title>Genomic evolution and insights into agronomic trait innovations of Sesamum species.</title>
        <authorList>
            <person name="Miao H."/>
            <person name="Wang L."/>
            <person name="Qu L."/>
            <person name="Liu H."/>
            <person name="Sun Y."/>
            <person name="Le M."/>
            <person name="Wang Q."/>
            <person name="Wei S."/>
            <person name="Zheng Y."/>
            <person name="Lin W."/>
            <person name="Duan Y."/>
            <person name="Cao H."/>
            <person name="Xiong S."/>
            <person name="Wang X."/>
            <person name="Wei L."/>
            <person name="Li C."/>
            <person name="Ma Q."/>
            <person name="Ju M."/>
            <person name="Zhao R."/>
            <person name="Li G."/>
            <person name="Mu C."/>
            <person name="Tian Q."/>
            <person name="Mei H."/>
            <person name="Zhang T."/>
            <person name="Gao T."/>
            <person name="Zhang H."/>
        </authorList>
    </citation>
    <scope>NUCLEOTIDE SEQUENCE</scope>
    <source>
        <strain evidence="1">G02</strain>
    </source>
</reference>
<organism evidence="1">
    <name type="scientific">Sesamum radiatum</name>
    <name type="common">Black benniseed</name>
    <dbReference type="NCBI Taxonomy" id="300843"/>
    <lineage>
        <taxon>Eukaryota</taxon>
        <taxon>Viridiplantae</taxon>
        <taxon>Streptophyta</taxon>
        <taxon>Embryophyta</taxon>
        <taxon>Tracheophyta</taxon>
        <taxon>Spermatophyta</taxon>
        <taxon>Magnoliopsida</taxon>
        <taxon>eudicotyledons</taxon>
        <taxon>Gunneridae</taxon>
        <taxon>Pentapetalae</taxon>
        <taxon>asterids</taxon>
        <taxon>lamiids</taxon>
        <taxon>Lamiales</taxon>
        <taxon>Pedaliaceae</taxon>
        <taxon>Sesamum</taxon>
    </lineage>
</organism>